<keyword evidence="4" id="KW-0808">Transferase</keyword>
<evidence type="ECO:0000256" key="4">
    <source>
        <dbReference type="ARBA" id="ARBA00022679"/>
    </source>
</evidence>
<dbReference type="InterPro" id="IPR003661">
    <property type="entry name" value="HisK_dim/P_dom"/>
</dbReference>
<dbReference type="SUPFAM" id="SSF55785">
    <property type="entry name" value="PYP-like sensor domain (PAS domain)"/>
    <property type="match status" value="1"/>
</dbReference>
<keyword evidence="8" id="KW-1185">Reference proteome</keyword>
<dbReference type="Pfam" id="PF08448">
    <property type="entry name" value="PAS_4"/>
    <property type="match status" value="1"/>
</dbReference>
<dbReference type="NCBIfam" id="TIGR00229">
    <property type="entry name" value="sensory_box"/>
    <property type="match status" value="1"/>
</dbReference>
<dbReference type="Proteomes" id="UP001611383">
    <property type="component" value="Chromosome"/>
</dbReference>
<evidence type="ECO:0000256" key="5">
    <source>
        <dbReference type="ARBA" id="ARBA00022777"/>
    </source>
</evidence>
<feature type="domain" description="Histidine kinase" evidence="6">
    <location>
        <begin position="233"/>
        <end position="449"/>
    </location>
</feature>
<dbReference type="InterPro" id="IPR005467">
    <property type="entry name" value="His_kinase_dom"/>
</dbReference>
<dbReference type="PANTHER" id="PTHR43304">
    <property type="entry name" value="PHYTOCHROME-LIKE PROTEIN CPH1"/>
    <property type="match status" value="1"/>
</dbReference>
<evidence type="ECO:0000256" key="2">
    <source>
        <dbReference type="ARBA" id="ARBA00012438"/>
    </source>
</evidence>
<accession>A0ABY9WHD3</accession>
<dbReference type="SMART" id="SM00387">
    <property type="entry name" value="HATPase_c"/>
    <property type="match status" value="1"/>
</dbReference>
<dbReference type="Pfam" id="PF02518">
    <property type="entry name" value="HATPase_c"/>
    <property type="match status" value="1"/>
</dbReference>
<dbReference type="SUPFAM" id="SSF47384">
    <property type="entry name" value="Homodimeric domain of signal transducing histidine kinase"/>
    <property type="match status" value="1"/>
</dbReference>
<dbReference type="SMART" id="SM00388">
    <property type="entry name" value="HisKA"/>
    <property type="match status" value="1"/>
</dbReference>
<dbReference type="PROSITE" id="PS50109">
    <property type="entry name" value="HIS_KIN"/>
    <property type="match status" value="1"/>
</dbReference>
<dbReference type="EMBL" id="CP043494">
    <property type="protein sequence ID" value="WNG43209.1"/>
    <property type="molecule type" value="Genomic_DNA"/>
</dbReference>
<dbReference type="InterPro" id="IPR003594">
    <property type="entry name" value="HATPase_dom"/>
</dbReference>
<keyword evidence="5" id="KW-0418">Kinase</keyword>
<keyword evidence="3" id="KW-0597">Phosphoprotein</keyword>
<reference evidence="7 8" key="1">
    <citation type="submission" date="2019-08" db="EMBL/GenBank/DDBJ databases">
        <title>Archangium and Cystobacter genomes.</title>
        <authorList>
            <person name="Chen I.-C.K."/>
            <person name="Wielgoss S."/>
        </authorList>
    </citation>
    <scope>NUCLEOTIDE SEQUENCE [LARGE SCALE GENOMIC DNA]</scope>
    <source>
        <strain evidence="7 8">Cbm 6</strain>
    </source>
</reference>
<dbReference type="InterPro" id="IPR052162">
    <property type="entry name" value="Sensor_kinase/Photoreceptor"/>
</dbReference>
<dbReference type="InterPro" id="IPR000014">
    <property type="entry name" value="PAS"/>
</dbReference>
<evidence type="ECO:0000313" key="8">
    <source>
        <dbReference type="Proteomes" id="UP001611383"/>
    </source>
</evidence>
<evidence type="ECO:0000313" key="7">
    <source>
        <dbReference type="EMBL" id="WNG43209.1"/>
    </source>
</evidence>
<dbReference type="Gene3D" id="1.10.287.130">
    <property type="match status" value="1"/>
</dbReference>
<dbReference type="InterPro" id="IPR036890">
    <property type="entry name" value="HATPase_C_sf"/>
</dbReference>
<dbReference type="PANTHER" id="PTHR43304:SF1">
    <property type="entry name" value="PAC DOMAIN-CONTAINING PROTEIN"/>
    <property type="match status" value="1"/>
</dbReference>
<evidence type="ECO:0000256" key="1">
    <source>
        <dbReference type="ARBA" id="ARBA00000085"/>
    </source>
</evidence>
<dbReference type="InterPro" id="IPR004358">
    <property type="entry name" value="Sig_transdc_His_kin-like_C"/>
</dbReference>
<evidence type="ECO:0000259" key="6">
    <source>
        <dbReference type="PROSITE" id="PS50109"/>
    </source>
</evidence>
<sequence>MILLQGCPRRGPTAPGIAHQRGQLHLEKSRGIEADVSPGGEAMCAASAPETTVAELRQMVAKLVARDPHAQCRVGSGPLAPLAAELNHLSAHLATSHMNADEAFGIRALVELSPNIMFTCDLEARLRYVNFTVPGQGLSEVLGTSLYQWIHPDTVEVARGVIQKVISTGEIGGYEARPLIDTGAEWFAARVAPIKTGQQVIGFTVILTDITELKRTQLRLEQSNRELESFAYVASHDLQEPLRKIQTFGERLKTTASAALSPEGRDYIERMQNAAGRMRRLIDDLLSFSRVSSNAQPFAQLNLTVVAREVLGDLETRIEQTGAQVSLGELPTLEADALQMRQLLQNLVGNALKFRREGVTPVISLSCTVDAQTQRCELVVQDNGIGFEQKYVDRIFNVFQRLHGRGQYEGTGIGLAICRKIVERHNGSIGALSTPGEGTRFNVTLPLKQPTRR</sequence>
<gene>
    <name evidence="7" type="ORF">F0U60_03175</name>
</gene>
<organism evidence="7 8">
    <name type="scientific">Archangium minus</name>
    <dbReference type="NCBI Taxonomy" id="83450"/>
    <lineage>
        <taxon>Bacteria</taxon>
        <taxon>Pseudomonadati</taxon>
        <taxon>Myxococcota</taxon>
        <taxon>Myxococcia</taxon>
        <taxon>Myxococcales</taxon>
        <taxon>Cystobacterineae</taxon>
        <taxon>Archangiaceae</taxon>
        <taxon>Archangium</taxon>
    </lineage>
</organism>
<dbReference type="InterPro" id="IPR035965">
    <property type="entry name" value="PAS-like_dom_sf"/>
</dbReference>
<comment type="catalytic activity">
    <reaction evidence="1">
        <text>ATP + protein L-histidine = ADP + protein N-phospho-L-histidine.</text>
        <dbReference type="EC" id="2.7.13.3"/>
    </reaction>
</comment>
<dbReference type="InterPro" id="IPR013656">
    <property type="entry name" value="PAS_4"/>
</dbReference>
<dbReference type="InterPro" id="IPR036097">
    <property type="entry name" value="HisK_dim/P_sf"/>
</dbReference>
<protein>
    <recommendedName>
        <fullName evidence="2">histidine kinase</fullName>
        <ecNumber evidence="2">2.7.13.3</ecNumber>
    </recommendedName>
</protein>
<dbReference type="CDD" id="cd00130">
    <property type="entry name" value="PAS"/>
    <property type="match status" value="1"/>
</dbReference>
<dbReference type="EC" id="2.7.13.3" evidence="2"/>
<evidence type="ECO:0000256" key="3">
    <source>
        <dbReference type="ARBA" id="ARBA00022553"/>
    </source>
</evidence>
<dbReference type="CDD" id="cd00082">
    <property type="entry name" value="HisKA"/>
    <property type="match status" value="1"/>
</dbReference>
<dbReference type="PRINTS" id="PR00344">
    <property type="entry name" value="BCTRLSENSOR"/>
</dbReference>
<name>A0ABY9WHD3_9BACT</name>
<dbReference type="SUPFAM" id="SSF55874">
    <property type="entry name" value="ATPase domain of HSP90 chaperone/DNA topoisomerase II/histidine kinase"/>
    <property type="match status" value="1"/>
</dbReference>
<dbReference type="Gene3D" id="3.30.565.10">
    <property type="entry name" value="Histidine kinase-like ATPase, C-terminal domain"/>
    <property type="match status" value="1"/>
</dbReference>
<dbReference type="Gene3D" id="3.30.450.20">
    <property type="entry name" value="PAS domain"/>
    <property type="match status" value="1"/>
</dbReference>
<dbReference type="Pfam" id="PF00512">
    <property type="entry name" value="HisKA"/>
    <property type="match status" value="1"/>
</dbReference>
<proteinExistence type="predicted"/>